<dbReference type="Proteomes" id="UP001199106">
    <property type="component" value="Unassembled WGS sequence"/>
</dbReference>
<keyword evidence="1" id="KW-0812">Transmembrane</keyword>
<sequence length="395" mass="45328">MYRLSTQSTSTTDVVAAPREDVAFSPLAIVCGIHSALVEKSYPQRPNVRPSILEAFGERLRERVQREVAAVLLGNDLDPRTDWESRVFRPIIAAFDIFEELRVNRGDSEYIFLLVTTLLLAFELLLLAGRDYARAEKAHTFLAQTFQYIFVEPEICRKVVDVLGVERARLIRIDAGMDVLRAIQGVRMLIPDDTTCTATWDTYILDSLRGNDRDHYFHQTVLRRTLPEPEVRPFMYGNKSVTKFLREAETFAPQERLVVHSFDVEVKLFRKHRRPWMVNYVTHTNDSGGRLTMHTDQGLRIEPEPDCSFAAIEGVPFAMSVKMPAGSINGFIATIYVPIGRELRVDKVSEVREKTRDVDWIVVETAHEVLEIVQGDFRIRRLNWGSRVIVENAHR</sequence>
<proteinExistence type="predicted"/>
<comment type="caution">
    <text evidence="2">The sequence shown here is derived from an EMBL/GenBank/DDBJ whole genome shotgun (WGS) entry which is preliminary data.</text>
</comment>
<gene>
    <name evidence="2" type="ORF">G6011_06775</name>
</gene>
<keyword evidence="3" id="KW-1185">Reference proteome</keyword>
<feature type="transmembrane region" description="Helical" evidence="1">
    <location>
        <begin position="110"/>
        <end position="128"/>
    </location>
</feature>
<protein>
    <submittedName>
        <fullName evidence="2">Uncharacterized protein</fullName>
    </submittedName>
</protein>
<keyword evidence="1" id="KW-1133">Transmembrane helix</keyword>
<evidence type="ECO:0000256" key="1">
    <source>
        <dbReference type="SAM" id="Phobius"/>
    </source>
</evidence>
<evidence type="ECO:0000313" key="2">
    <source>
        <dbReference type="EMBL" id="KAG9189907.1"/>
    </source>
</evidence>
<evidence type="ECO:0000313" key="3">
    <source>
        <dbReference type="Proteomes" id="UP001199106"/>
    </source>
</evidence>
<organism evidence="2 3">
    <name type="scientific">Alternaria panax</name>
    <dbReference type="NCBI Taxonomy" id="48097"/>
    <lineage>
        <taxon>Eukaryota</taxon>
        <taxon>Fungi</taxon>
        <taxon>Dikarya</taxon>
        <taxon>Ascomycota</taxon>
        <taxon>Pezizomycotina</taxon>
        <taxon>Dothideomycetes</taxon>
        <taxon>Pleosporomycetidae</taxon>
        <taxon>Pleosporales</taxon>
        <taxon>Pleosporineae</taxon>
        <taxon>Pleosporaceae</taxon>
        <taxon>Alternaria</taxon>
        <taxon>Alternaria sect. Panax</taxon>
    </lineage>
</organism>
<name>A0AAD4FH30_9PLEO</name>
<reference evidence="2" key="1">
    <citation type="submission" date="2021-07" db="EMBL/GenBank/DDBJ databases">
        <title>Genome Resource of American Ginseng Black Spot Pathogen Alternaria panax.</title>
        <authorList>
            <person name="Qiu C."/>
            <person name="Wang W."/>
            <person name="Liu Z."/>
        </authorList>
    </citation>
    <scope>NUCLEOTIDE SEQUENCE</scope>
    <source>
        <strain evidence="2">BNCC115425</strain>
    </source>
</reference>
<accession>A0AAD4FH30</accession>
<dbReference type="EMBL" id="JAANER010000005">
    <property type="protein sequence ID" value="KAG9189907.1"/>
    <property type="molecule type" value="Genomic_DNA"/>
</dbReference>
<dbReference type="AlphaFoldDB" id="A0AAD4FH30"/>
<keyword evidence="1" id="KW-0472">Membrane</keyword>